<dbReference type="PROSITE" id="PS50966">
    <property type="entry name" value="ZF_SWIM"/>
    <property type="match status" value="1"/>
</dbReference>
<dbReference type="GO" id="GO:0008270">
    <property type="term" value="F:zinc ion binding"/>
    <property type="evidence" value="ECO:0007669"/>
    <property type="project" value="UniProtKB-KW"/>
</dbReference>
<proteinExistence type="predicted"/>
<reference evidence="7 8" key="1">
    <citation type="journal article" date="2023" name="Life. Sci Alliance">
        <title>Evolutionary insights into 3D genome organization and epigenetic landscape of Vigna mungo.</title>
        <authorList>
            <person name="Junaid A."/>
            <person name="Singh B."/>
            <person name="Bhatia S."/>
        </authorList>
    </citation>
    <scope>NUCLEOTIDE SEQUENCE [LARGE SCALE GENOMIC DNA]</scope>
    <source>
        <strain evidence="7">Urdbean</strain>
    </source>
</reference>
<feature type="region of interest" description="Disordered" evidence="5">
    <location>
        <begin position="634"/>
        <end position="664"/>
    </location>
</feature>
<feature type="compositionally biased region" description="Acidic residues" evidence="5">
    <location>
        <begin position="391"/>
        <end position="420"/>
    </location>
</feature>
<dbReference type="Pfam" id="PF04434">
    <property type="entry name" value="SWIM"/>
    <property type="match status" value="1"/>
</dbReference>
<dbReference type="EMBL" id="CP144698">
    <property type="protein sequence ID" value="WVZ16942.1"/>
    <property type="molecule type" value="Genomic_DNA"/>
</dbReference>
<dbReference type="InterPro" id="IPR007527">
    <property type="entry name" value="Znf_SWIM"/>
</dbReference>
<protein>
    <recommendedName>
        <fullName evidence="6">SWIM-type domain-containing protein</fullName>
    </recommendedName>
</protein>
<evidence type="ECO:0000313" key="8">
    <source>
        <dbReference type="Proteomes" id="UP001374535"/>
    </source>
</evidence>
<feature type="compositionally biased region" description="Polar residues" evidence="5">
    <location>
        <begin position="692"/>
        <end position="705"/>
    </location>
</feature>
<dbReference type="AlphaFoldDB" id="A0AAQ3NY57"/>
<evidence type="ECO:0000256" key="3">
    <source>
        <dbReference type="ARBA" id="ARBA00022833"/>
    </source>
</evidence>
<keyword evidence="8" id="KW-1185">Reference proteome</keyword>
<organism evidence="7 8">
    <name type="scientific">Vigna mungo</name>
    <name type="common">Black gram</name>
    <name type="synonym">Phaseolus mungo</name>
    <dbReference type="NCBI Taxonomy" id="3915"/>
    <lineage>
        <taxon>Eukaryota</taxon>
        <taxon>Viridiplantae</taxon>
        <taxon>Streptophyta</taxon>
        <taxon>Embryophyta</taxon>
        <taxon>Tracheophyta</taxon>
        <taxon>Spermatophyta</taxon>
        <taxon>Magnoliopsida</taxon>
        <taxon>eudicotyledons</taxon>
        <taxon>Gunneridae</taxon>
        <taxon>Pentapetalae</taxon>
        <taxon>rosids</taxon>
        <taxon>fabids</taxon>
        <taxon>Fabales</taxon>
        <taxon>Fabaceae</taxon>
        <taxon>Papilionoideae</taxon>
        <taxon>50 kb inversion clade</taxon>
        <taxon>NPAAA clade</taxon>
        <taxon>indigoferoid/millettioid clade</taxon>
        <taxon>Phaseoleae</taxon>
        <taxon>Vigna</taxon>
    </lineage>
</organism>
<accession>A0AAQ3NY57</accession>
<dbReference type="InterPro" id="IPR006564">
    <property type="entry name" value="Znf_PMZ"/>
</dbReference>
<feature type="region of interest" description="Disordered" evidence="5">
    <location>
        <begin position="381"/>
        <end position="420"/>
    </location>
</feature>
<evidence type="ECO:0000256" key="5">
    <source>
        <dbReference type="SAM" id="MobiDB-lite"/>
    </source>
</evidence>
<gene>
    <name evidence="7" type="ORF">V8G54_009924</name>
</gene>
<dbReference type="SMART" id="SM00575">
    <property type="entry name" value="ZnF_PMZ"/>
    <property type="match status" value="1"/>
</dbReference>
<evidence type="ECO:0000256" key="2">
    <source>
        <dbReference type="ARBA" id="ARBA00022771"/>
    </source>
</evidence>
<keyword evidence="2 4" id="KW-0863">Zinc-finger</keyword>
<dbReference type="InterPro" id="IPR058594">
    <property type="entry name" value="PB1-like_dom_pln"/>
</dbReference>
<evidence type="ECO:0000256" key="1">
    <source>
        <dbReference type="ARBA" id="ARBA00022723"/>
    </source>
</evidence>
<keyword evidence="3" id="KW-0862">Zinc</keyword>
<dbReference type="Pfam" id="PF26130">
    <property type="entry name" value="PB1-like"/>
    <property type="match status" value="1"/>
</dbReference>
<evidence type="ECO:0000259" key="6">
    <source>
        <dbReference type="PROSITE" id="PS50966"/>
    </source>
</evidence>
<feature type="domain" description="SWIM-type" evidence="6">
    <location>
        <begin position="588"/>
        <end position="620"/>
    </location>
</feature>
<dbReference type="PANTHER" id="PTHR31973">
    <property type="entry name" value="POLYPROTEIN, PUTATIVE-RELATED"/>
    <property type="match status" value="1"/>
</dbReference>
<keyword evidence="1" id="KW-0479">Metal-binding</keyword>
<evidence type="ECO:0000256" key="4">
    <source>
        <dbReference type="PROSITE-ProRule" id="PRU00325"/>
    </source>
</evidence>
<dbReference type="Proteomes" id="UP001374535">
    <property type="component" value="Chromosome 3"/>
</dbReference>
<dbReference type="PANTHER" id="PTHR31973:SF187">
    <property type="entry name" value="MUTATOR TRANSPOSASE MUDRA PROTEIN"/>
    <property type="match status" value="1"/>
</dbReference>
<evidence type="ECO:0000313" key="7">
    <source>
        <dbReference type="EMBL" id="WVZ16942.1"/>
    </source>
</evidence>
<feature type="region of interest" description="Disordered" evidence="5">
    <location>
        <begin position="682"/>
        <end position="715"/>
    </location>
</feature>
<sequence>MSSCSPNTEYDNQMRRSKSGFFVRTGWTFVGFCKRTWYKIRMRVYFEKPKGHTDDTMHNDKNDPYLIGAVELGHSLFGLQSRLRSRCPSTGFSRICWKNIVYGVLCDGPYRSSYSQWGKFVNEGCLKYEGEIETLCFDPDVWSYFVIVSVVKSLGYDGFKELWYSVGCGPVLDDRLEALTDDVGAMQMVTLAHLNGRVHMYIVHNVSEPEIIHMIDYNVDVGEEVAPTEEGIEESGEGQELDEGVPTEEVVVGQAEEGHGEAVVSVDVFHQERIETNEVVVGQAEEVHGEAEEVNGEVEEVVGEAEEVVGVEVDRAEEVVGVEVDRAEEVVGEAEEVHGIEVDENDVQRTEAAEVELQTPRIEVDSAEEDGIEVQADTTDVDRAESGQVEVEAEKDGEMDDVQVGDWSSTEESDGEMDNEDGLVDIDVQFDESESCSDFEVEVEPFPPGSDCDMDEQEIDDSNWTEMRHIKEVNEDAFKHLIAIPPRSRFTTTTQSDTLVNNMSEAFNSVLVNTRTKPIITMLEDIRSYMMKRWATNRSRVTSFKSPNCPKIMSRLQKEALHTKNWVPSWSAHKLFEIRHVSQSGDNFVVDIDKYTCSCRKWSISGIPCVHALTTMKFLNLNAEDYLPVTQCPDVLPPPKRQLPGRPKKKRRLEQWELKKSTTKMSKGGLLKRCTICKEVGHNKRNFPKRSQGGQQEGQPSTLPQGQPDRPALEV</sequence>
<name>A0AAQ3NY57_VIGMU</name>